<dbReference type="RefSeq" id="WP_171401618.1">
    <property type="nucleotide sequence ID" value="NZ_CP049838.1"/>
</dbReference>
<protein>
    <submittedName>
        <fullName evidence="1">HAD-IA family hydrolase</fullName>
    </submittedName>
</protein>
<dbReference type="PANTHER" id="PTHR43434">
    <property type="entry name" value="PHOSPHOGLYCOLATE PHOSPHATASE"/>
    <property type="match status" value="1"/>
</dbReference>
<dbReference type="Gene3D" id="1.10.150.240">
    <property type="entry name" value="Putative phosphatase, domain 2"/>
    <property type="match status" value="1"/>
</dbReference>
<dbReference type="PANTHER" id="PTHR43434:SF1">
    <property type="entry name" value="PHOSPHOGLYCOLATE PHOSPHATASE"/>
    <property type="match status" value="1"/>
</dbReference>
<keyword evidence="1" id="KW-0378">Hydrolase</keyword>
<sequence>MSDLRPRAVVLDLDGVLIDSIHVMRRAFQRAYDLTVGDGEAPFEEYLTHLGRHMPDTLTIMGLPAGMYEPFVVESRKLVHEIEPCPGAAELLAGLREAGVPTAVATGKTHGRAVEALAATGLLDLVDAVCGSDEVAEGKPAPDIVLLALEKIGASAEGAVMVGDSALDLRAGRAAGTRTAAGLWGQGDREELLAHQPDLVAGSCAELAALLHRREGIPA</sequence>
<dbReference type="NCBIfam" id="TIGR01509">
    <property type="entry name" value="HAD-SF-IA-v3"/>
    <property type="match status" value="1"/>
</dbReference>
<keyword evidence="2" id="KW-1185">Reference proteome</keyword>
<dbReference type="InterPro" id="IPR023214">
    <property type="entry name" value="HAD_sf"/>
</dbReference>
<dbReference type="GO" id="GO:0006281">
    <property type="term" value="P:DNA repair"/>
    <property type="evidence" value="ECO:0007669"/>
    <property type="project" value="TreeGrafter"/>
</dbReference>
<dbReference type="Gene3D" id="3.40.50.1000">
    <property type="entry name" value="HAD superfamily/HAD-like"/>
    <property type="match status" value="1"/>
</dbReference>
<dbReference type="GO" id="GO:0008967">
    <property type="term" value="F:phosphoglycolate phosphatase activity"/>
    <property type="evidence" value="ECO:0007669"/>
    <property type="project" value="TreeGrafter"/>
</dbReference>
<evidence type="ECO:0000313" key="1">
    <source>
        <dbReference type="EMBL" id="QJT06303.1"/>
    </source>
</evidence>
<accession>A0A6M4XDZ2</accession>
<dbReference type="InterPro" id="IPR036412">
    <property type="entry name" value="HAD-like_sf"/>
</dbReference>
<dbReference type="SUPFAM" id="SSF56784">
    <property type="entry name" value="HAD-like"/>
    <property type="match status" value="1"/>
</dbReference>
<dbReference type="InterPro" id="IPR050155">
    <property type="entry name" value="HAD-like_hydrolase_sf"/>
</dbReference>
<dbReference type="PRINTS" id="PR00413">
    <property type="entry name" value="HADHALOGNASE"/>
</dbReference>
<gene>
    <name evidence="1" type="ORF">G9272_43295</name>
</gene>
<dbReference type="SFLD" id="SFLDG01135">
    <property type="entry name" value="C1.5.6:_HAD__Beta-PGM__Phospha"/>
    <property type="match status" value="1"/>
</dbReference>
<reference evidence="1" key="1">
    <citation type="submission" date="2020-03" db="EMBL/GenBank/DDBJ databases">
        <title>Molecular networking-based the target discovery of potent antiproliferative macrolactams: 5/6/7/16 polycyclic ansamycins and glycosylated trienomycin from Streptomyces cacaoi subsp. asoensis.</title>
        <authorList>
            <person name="Liu L.-L."/>
        </authorList>
    </citation>
    <scope>NUCLEOTIDE SEQUENCE [LARGE SCALE GENOMIC DNA]</scope>
    <source>
        <strain evidence="1">H2S5</strain>
    </source>
</reference>
<dbReference type="Proteomes" id="UP000502665">
    <property type="component" value="Chromosome"/>
</dbReference>
<dbReference type="AlphaFoldDB" id="A0A6M4XDZ2"/>
<dbReference type="InterPro" id="IPR023198">
    <property type="entry name" value="PGP-like_dom2"/>
</dbReference>
<dbReference type="InterPro" id="IPR006439">
    <property type="entry name" value="HAD-SF_hydro_IA"/>
</dbReference>
<dbReference type="Pfam" id="PF00702">
    <property type="entry name" value="Hydrolase"/>
    <property type="match status" value="1"/>
</dbReference>
<evidence type="ECO:0000313" key="2">
    <source>
        <dbReference type="Proteomes" id="UP000502665"/>
    </source>
</evidence>
<dbReference type="EMBL" id="CP049838">
    <property type="protein sequence ID" value="QJT06303.1"/>
    <property type="molecule type" value="Genomic_DNA"/>
</dbReference>
<organism evidence="1 2">
    <name type="scientific">Streptomyces asoensis</name>
    <dbReference type="NCBI Taxonomy" id="249586"/>
    <lineage>
        <taxon>Bacteria</taxon>
        <taxon>Bacillati</taxon>
        <taxon>Actinomycetota</taxon>
        <taxon>Actinomycetes</taxon>
        <taxon>Kitasatosporales</taxon>
        <taxon>Streptomycetaceae</taxon>
        <taxon>Streptomyces</taxon>
    </lineage>
</organism>
<proteinExistence type="predicted"/>
<dbReference type="SFLD" id="SFLDG01129">
    <property type="entry name" value="C1.5:_HAD__Beta-PGM__Phosphata"/>
    <property type="match status" value="1"/>
</dbReference>
<dbReference type="NCBIfam" id="TIGR01549">
    <property type="entry name" value="HAD-SF-IA-v1"/>
    <property type="match status" value="1"/>
</dbReference>
<dbReference type="SFLD" id="SFLDS00003">
    <property type="entry name" value="Haloacid_Dehalogenase"/>
    <property type="match status" value="1"/>
</dbReference>
<name>A0A6M4XDZ2_9ACTN</name>
<dbReference type="GO" id="GO:0005829">
    <property type="term" value="C:cytosol"/>
    <property type="evidence" value="ECO:0007669"/>
    <property type="project" value="TreeGrafter"/>
</dbReference>